<dbReference type="Pfam" id="PF00801">
    <property type="entry name" value="PKD"/>
    <property type="match status" value="1"/>
</dbReference>
<comment type="caution">
    <text evidence="3">The sequence shown here is derived from an EMBL/GenBank/DDBJ whole genome shotgun (WGS) entry which is preliminary data.</text>
</comment>
<dbReference type="PROSITE" id="PS50093">
    <property type="entry name" value="PKD"/>
    <property type="match status" value="1"/>
</dbReference>
<evidence type="ECO:0000313" key="4">
    <source>
        <dbReference type="Proteomes" id="UP001612915"/>
    </source>
</evidence>
<accession>A0ABW8ATN6</accession>
<keyword evidence="4" id="KW-1185">Reference proteome</keyword>
<dbReference type="Gene3D" id="2.60.40.10">
    <property type="entry name" value="Immunoglobulins"/>
    <property type="match status" value="1"/>
</dbReference>
<organism evidence="3 4">
    <name type="scientific">Spongisporangium articulatum</name>
    <dbReference type="NCBI Taxonomy" id="3362603"/>
    <lineage>
        <taxon>Bacteria</taxon>
        <taxon>Bacillati</taxon>
        <taxon>Actinomycetota</taxon>
        <taxon>Actinomycetes</taxon>
        <taxon>Kineosporiales</taxon>
        <taxon>Kineosporiaceae</taxon>
        <taxon>Spongisporangium</taxon>
    </lineage>
</organism>
<dbReference type="InterPro" id="IPR035986">
    <property type="entry name" value="PKD_dom_sf"/>
</dbReference>
<proteinExistence type="predicted"/>
<feature type="domain" description="PKD" evidence="2">
    <location>
        <begin position="171"/>
        <end position="216"/>
    </location>
</feature>
<evidence type="ECO:0000259" key="2">
    <source>
        <dbReference type="PROSITE" id="PS50093"/>
    </source>
</evidence>
<reference evidence="3 4" key="1">
    <citation type="submission" date="2024-10" db="EMBL/GenBank/DDBJ databases">
        <title>The Natural Products Discovery Center: Release of the First 8490 Sequenced Strains for Exploring Actinobacteria Biosynthetic Diversity.</title>
        <authorList>
            <person name="Kalkreuter E."/>
            <person name="Kautsar S.A."/>
            <person name="Yang D."/>
            <person name="Bader C.D."/>
            <person name="Teijaro C.N."/>
            <person name="Fluegel L."/>
            <person name="Davis C.M."/>
            <person name="Simpson J.R."/>
            <person name="Lauterbach L."/>
            <person name="Steele A.D."/>
            <person name="Gui C."/>
            <person name="Meng S."/>
            <person name="Li G."/>
            <person name="Viehrig K."/>
            <person name="Ye F."/>
            <person name="Su P."/>
            <person name="Kiefer A.F."/>
            <person name="Nichols A."/>
            <person name="Cepeda A.J."/>
            <person name="Yan W."/>
            <person name="Fan B."/>
            <person name="Jiang Y."/>
            <person name="Adhikari A."/>
            <person name="Zheng C.-J."/>
            <person name="Schuster L."/>
            <person name="Cowan T.M."/>
            <person name="Smanski M.J."/>
            <person name="Chevrette M.G."/>
            <person name="De Carvalho L.P.S."/>
            <person name="Shen B."/>
        </authorList>
    </citation>
    <scope>NUCLEOTIDE SEQUENCE [LARGE SCALE GENOMIC DNA]</scope>
    <source>
        <strain evidence="3 4">NPDC049639</strain>
    </source>
</reference>
<sequence>MAATPGPINVNTSFDGNEAETTGQKHVEQSFGTNETLPTKPRTWTSHQAICSTKATLATADACHRSTTLCPDPDQAPYWVMTARGIRRPGPGNWTNTGRFVCLTDAENPEPVLGAAQFRKLPIPAAALNIQPDPDTAGPTLVNIATNLYTTRKVQLLDTTVLGQPVRVRATPASYAWTYGDGESLTTRATGGPYPDLSLGHVYARPGHYEVGLATTFTGEYSVAGGPWQPVEGTAVVASDPRDLTVLQARSQLTS</sequence>
<name>A0ABW8ATN6_9ACTN</name>
<dbReference type="RefSeq" id="WP_398284354.1">
    <property type="nucleotide sequence ID" value="NZ_JBITLV010000009.1"/>
</dbReference>
<protein>
    <submittedName>
        <fullName evidence="3">PKD domain-containing protein</fullName>
    </submittedName>
</protein>
<evidence type="ECO:0000313" key="3">
    <source>
        <dbReference type="EMBL" id="MFI7589751.1"/>
    </source>
</evidence>
<feature type="compositionally biased region" description="Polar residues" evidence="1">
    <location>
        <begin position="29"/>
        <end position="41"/>
    </location>
</feature>
<evidence type="ECO:0000256" key="1">
    <source>
        <dbReference type="SAM" id="MobiDB-lite"/>
    </source>
</evidence>
<gene>
    <name evidence="3" type="ORF">ACIB24_22000</name>
</gene>
<feature type="region of interest" description="Disordered" evidence="1">
    <location>
        <begin position="1"/>
        <end position="41"/>
    </location>
</feature>
<feature type="compositionally biased region" description="Polar residues" evidence="1">
    <location>
        <begin position="9"/>
        <end position="22"/>
    </location>
</feature>
<dbReference type="EMBL" id="JBITLV010000009">
    <property type="protein sequence ID" value="MFI7589751.1"/>
    <property type="molecule type" value="Genomic_DNA"/>
</dbReference>
<dbReference type="Proteomes" id="UP001612915">
    <property type="component" value="Unassembled WGS sequence"/>
</dbReference>
<dbReference type="InterPro" id="IPR000601">
    <property type="entry name" value="PKD_dom"/>
</dbReference>
<dbReference type="InterPro" id="IPR013783">
    <property type="entry name" value="Ig-like_fold"/>
</dbReference>
<dbReference type="SUPFAM" id="SSF49299">
    <property type="entry name" value="PKD domain"/>
    <property type="match status" value="1"/>
</dbReference>